<gene>
    <name evidence="5" type="ORF">H0A36_10665</name>
</gene>
<dbReference type="SUPFAM" id="SSF53850">
    <property type="entry name" value="Periplasmic binding protein-like II"/>
    <property type="match status" value="1"/>
</dbReference>
<feature type="signal peptide" evidence="3">
    <location>
        <begin position="1"/>
        <end position="23"/>
    </location>
</feature>
<dbReference type="RefSeq" id="WP_180568501.1">
    <property type="nucleotide sequence ID" value="NZ_JACCKB010000014.1"/>
</dbReference>
<evidence type="ECO:0000313" key="6">
    <source>
        <dbReference type="Proteomes" id="UP000569732"/>
    </source>
</evidence>
<evidence type="ECO:0000259" key="4">
    <source>
        <dbReference type="SMART" id="SM00062"/>
    </source>
</evidence>
<dbReference type="EMBL" id="JACCKB010000014">
    <property type="protein sequence ID" value="NYZ66472.1"/>
    <property type="molecule type" value="Genomic_DNA"/>
</dbReference>
<comment type="similarity">
    <text evidence="1">Belongs to the bacterial solute-binding protein 3 family.</text>
</comment>
<name>A0A853I4J1_9GAMM</name>
<proteinExistence type="inferred from homology"/>
<evidence type="ECO:0000313" key="5">
    <source>
        <dbReference type="EMBL" id="NYZ66472.1"/>
    </source>
</evidence>
<evidence type="ECO:0000256" key="2">
    <source>
        <dbReference type="ARBA" id="ARBA00022729"/>
    </source>
</evidence>
<sequence length="269" mass="30949">MFRLILLWLVMVGTAGFLQQASAQQEFLIVGEEWPPFEFKDGDKVVGIDVDIATHIFKEMNIPVVFKMLPWKRAWSMVEEGKADAVFSTSFKEKRVPYLIYPKEHMWMSEFVFFNNAANQLDQFEGYKTVVEKDLKVGIINGNSYHPSFWKAFPYQDGSTEYDGAKLSQLNKQLKGAVDIKVNFKKLASNRVDVFAADKVIGQFTAKLLGLNKDIGFYDVALYSKPYPMPFVKKSKYPDIEKVAMEFEKRLKALKASGQYQAIMDKWLK</sequence>
<reference evidence="5 6" key="1">
    <citation type="submission" date="2020-07" db="EMBL/GenBank/DDBJ databases">
        <title>Endozoicomonas sp. nov., isolated from sediment.</title>
        <authorList>
            <person name="Gu T."/>
        </authorList>
    </citation>
    <scope>NUCLEOTIDE SEQUENCE [LARGE SCALE GENOMIC DNA]</scope>
    <source>
        <strain evidence="5 6">SM1973</strain>
    </source>
</reference>
<organism evidence="5 6">
    <name type="scientific">Spartinivicinus marinus</name>
    <dbReference type="NCBI Taxonomy" id="2994442"/>
    <lineage>
        <taxon>Bacteria</taxon>
        <taxon>Pseudomonadati</taxon>
        <taxon>Pseudomonadota</taxon>
        <taxon>Gammaproteobacteria</taxon>
        <taxon>Oceanospirillales</taxon>
        <taxon>Zooshikellaceae</taxon>
        <taxon>Spartinivicinus</taxon>
    </lineage>
</organism>
<dbReference type="Proteomes" id="UP000569732">
    <property type="component" value="Unassembled WGS sequence"/>
</dbReference>
<comment type="caution">
    <text evidence="5">The sequence shown here is derived from an EMBL/GenBank/DDBJ whole genome shotgun (WGS) entry which is preliminary data.</text>
</comment>
<dbReference type="PANTHER" id="PTHR35936">
    <property type="entry name" value="MEMBRANE-BOUND LYTIC MUREIN TRANSGLYCOSYLASE F"/>
    <property type="match status" value="1"/>
</dbReference>
<evidence type="ECO:0000256" key="1">
    <source>
        <dbReference type="ARBA" id="ARBA00010333"/>
    </source>
</evidence>
<dbReference type="AlphaFoldDB" id="A0A853I4J1"/>
<protein>
    <submittedName>
        <fullName evidence="5">Transporter substrate-binding domain-containing protein</fullName>
    </submittedName>
</protein>
<keyword evidence="2 3" id="KW-0732">Signal</keyword>
<dbReference type="InterPro" id="IPR001638">
    <property type="entry name" value="Solute-binding_3/MltF_N"/>
</dbReference>
<keyword evidence="6" id="KW-1185">Reference proteome</keyword>
<feature type="chain" id="PRO_5032353556" evidence="3">
    <location>
        <begin position="24"/>
        <end position="269"/>
    </location>
</feature>
<evidence type="ECO:0000256" key="3">
    <source>
        <dbReference type="SAM" id="SignalP"/>
    </source>
</evidence>
<dbReference type="Gene3D" id="3.40.190.10">
    <property type="entry name" value="Periplasmic binding protein-like II"/>
    <property type="match status" value="2"/>
</dbReference>
<dbReference type="Pfam" id="PF00497">
    <property type="entry name" value="SBP_bac_3"/>
    <property type="match status" value="1"/>
</dbReference>
<accession>A0A853I4J1</accession>
<feature type="domain" description="Solute-binding protein family 3/N-terminal" evidence="4">
    <location>
        <begin position="27"/>
        <end position="269"/>
    </location>
</feature>
<dbReference type="SMART" id="SM00062">
    <property type="entry name" value="PBPb"/>
    <property type="match status" value="1"/>
</dbReference>
<dbReference type="PANTHER" id="PTHR35936:SF25">
    <property type="entry name" value="ABC TRANSPORTER SUBSTRATE-BINDING PROTEIN"/>
    <property type="match status" value="1"/>
</dbReference>